<evidence type="ECO:0000313" key="3">
    <source>
        <dbReference type="EMBL" id="MPM47903.1"/>
    </source>
</evidence>
<feature type="transmembrane region" description="Helical" evidence="2">
    <location>
        <begin position="27"/>
        <end position="44"/>
    </location>
</feature>
<reference evidence="3" key="1">
    <citation type="submission" date="2019-08" db="EMBL/GenBank/DDBJ databases">
        <authorList>
            <person name="Kucharzyk K."/>
            <person name="Murdoch R.W."/>
            <person name="Higgins S."/>
            <person name="Loffler F."/>
        </authorList>
    </citation>
    <scope>NUCLEOTIDE SEQUENCE</scope>
</reference>
<gene>
    <name evidence="3" type="ORF">SDC9_94624</name>
</gene>
<name>A0A645AAQ2_9ZZZZ</name>
<keyword evidence="2" id="KW-0812">Transmembrane</keyword>
<dbReference type="AlphaFoldDB" id="A0A645AAQ2"/>
<accession>A0A645AAQ2</accession>
<comment type="caution">
    <text evidence="3">The sequence shown here is derived from an EMBL/GenBank/DDBJ whole genome shotgun (WGS) entry which is preliminary data.</text>
</comment>
<feature type="compositionally biased region" description="Polar residues" evidence="1">
    <location>
        <begin position="58"/>
        <end position="81"/>
    </location>
</feature>
<protein>
    <submittedName>
        <fullName evidence="3">Uncharacterized protein</fullName>
    </submittedName>
</protein>
<keyword evidence="2" id="KW-0472">Membrane</keyword>
<feature type="region of interest" description="Disordered" evidence="1">
    <location>
        <begin position="55"/>
        <end position="81"/>
    </location>
</feature>
<sequence>MSFSFLLQELHQKAAEKIKEAKAHRRIMAVVIAAALVMIAFFAVKTNLARSPAVGTSAPASNIEQNAGSADQPNGGNQTGTAMQAKTLKRIENVASILGIAVLTSGGMIIYYKKKKDRVEPLPVLRSEGETH</sequence>
<dbReference type="NCBIfam" id="TIGR01167">
    <property type="entry name" value="LPXTG_anchor"/>
    <property type="match status" value="1"/>
</dbReference>
<keyword evidence="2" id="KW-1133">Transmembrane helix</keyword>
<dbReference type="EMBL" id="VSSQ01011871">
    <property type="protein sequence ID" value="MPM47903.1"/>
    <property type="molecule type" value="Genomic_DNA"/>
</dbReference>
<proteinExistence type="predicted"/>
<organism evidence="3">
    <name type="scientific">bioreactor metagenome</name>
    <dbReference type="NCBI Taxonomy" id="1076179"/>
    <lineage>
        <taxon>unclassified sequences</taxon>
        <taxon>metagenomes</taxon>
        <taxon>ecological metagenomes</taxon>
    </lineage>
</organism>
<evidence type="ECO:0000256" key="1">
    <source>
        <dbReference type="SAM" id="MobiDB-lite"/>
    </source>
</evidence>
<feature type="transmembrane region" description="Helical" evidence="2">
    <location>
        <begin position="94"/>
        <end position="112"/>
    </location>
</feature>
<evidence type="ECO:0000256" key="2">
    <source>
        <dbReference type="SAM" id="Phobius"/>
    </source>
</evidence>